<sequence length="1180" mass="133179">MKRLYKLWVDYHYQEVTMYEDTMRFLTELNDKVNQLLVTTNAVQQPRGMTVEEEEDEHISNRVHIHNLTIYLRLLEALPSIGEDFYRSHLTEIDRRESIHSCTRTLGMEYSPPPINDTSPASSKKVDSTLYAIQVLLSQATRPIDYFVHRRLQEIPNIPADDEVFLFANTVRVLLSDIATFITQSRIDNIHQSMQLNGKAPQLTPSSKKPLIDPAVLTELVKEKNVTCPPRSRQPFRPRQQFPAYNAAQTSTRETATAPASTEAYTPNPQRAQTATHQVSCSFGSAHEQQMGARHRESWIFNPIHDPPSNEDPSLENQTQDGTVFNKNVNRRVICTASKESHCRNIHELSWILLQPIHDTQEDRGSKTGTGFERTEHSSREAKIQDGDIRIHMQIDSQEGLANIDRPGGCVPSYTNTQDLPKIPQVFMEWKALSVQGASIRTSLKSTSVHEDIETGTAMGEIIGDTNFSVLRRPSDNGGVETDMREKHRYGFKKIKGIGLPYKTIEFVSNPQSINPTPWNADKYSPCDSQGSTPESPGLETRSEKTDKLRKVNATSSCVIHRQGSGDVYSLVSRETNAATPNGAEKQLFIEYKGLEIDLEWNGQSFLPETPEMEIFTDASDMAWGIVVGSKSYYGLWSQSQKSLHINENELLTVLQYHYAFVRKKVWGDYFIKLIGDFRKAMVSLPGDQYSTTSHIYTINDEPCRCPVTPDSPDRMVNLVTNICSTRRCLWSTRCRSVCFSGERQGIKLLQLVSRHCSNRNQLPSTQLGSLEEPILIPALEYNSKCNPEGTKRTTDYNSGHTSMEISNLVSRSPEAIDCTAAPSSSNDDNSRSKKRKVPAYEEQEMVINGMEDQRSFLKSQGLEDTAINLIVSNERSAKRRSRYHSTQQRFLDWHISRNQSEPISAHHIVNYLAQEFTTKKLSVNTIKAYKSAIMSLIKNPQTIEDSTVFKSFFKALNESSVKSFVKPVIDITPVISKLSEWGDTEKLNISQLTSKTTWLLALCGFLRASDIHRIDDSRTSIINGTLRLVIIAPKEKRNGRPIERPCEIKSHSDPILCPVLSYKIYKTKVSSILCPRPHANGGNLIVNILFRHTVDHSKPLSVDSITRYIRMLSDLIPRPPNTPCPKARAIGATLAAAAGVPPDVIVSQAFWSNYTMFDSYYRLSRSTQSNLTEAVLPLE</sequence>
<evidence type="ECO:0000313" key="3">
    <source>
        <dbReference type="EMBL" id="OMJ21624.1"/>
    </source>
</evidence>
<feature type="region of interest" description="Disordered" evidence="2">
    <location>
        <begin position="361"/>
        <end position="381"/>
    </location>
</feature>
<dbReference type="PANTHER" id="PTHR33066:SF2">
    <property type="entry name" value="FILAGGRIN-2-LIKE"/>
    <property type="match status" value="1"/>
</dbReference>
<organism evidence="3 4">
    <name type="scientific">Smittium culicis</name>
    <dbReference type="NCBI Taxonomy" id="133412"/>
    <lineage>
        <taxon>Eukaryota</taxon>
        <taxon>Fungi</taxon>
        <taxon>Fungi incertae sedis</taxon>
        <taxon>Zoopagomycota</taxon>
        <taxon>Kickxellomycotina</taxon>
        <taxon>Harpellomycetes</taxon>
        <taxon>Harpellales</taxon>
        <taxon>Legeriomycetaceae</taxon>
        <taxon>Smittium</taxon>
    </lineage>
</organism>
<dbReference type="OrthoDB" id="6083831at2759"/>
<dbReference type="EMBL" id="LSSN01000953">
    <property type="protein sequence ID" value="OMJ21624.1"/>
    <property type="molecule type" value="Genomic_DNA"/>
</dbReference>
<dbReference type="InterPro" id="IPR013762">
    <property type="entry name" value="Integrase-like_cat_sf"/>
</dbReference>
<proteinExistence type="predicted"/>
<dbReference type="GO" id="GO:0006310">
    <property type="term" value="P:DNA recombination"/>
    <property type="evidence" value="ECO:0007669"/>
    <property type="project" value="UniProtKB-KW"/>
</dbReference>
<evidence type="ECO:0000313" key="4">
    <source>
        <dbReference type="Proteomes" id="UP000187283"/>
    </source>
</evidence>
<feature type="region of interest" description="Disordered" evidence="2">
    <location>
        <begin position="245"/>
        <end position="269"/>
    </location>
</feature>
<dbReference type="Proteomes" id="UP000187283">
    <property type="component" value="Unassembled WGS sequence"/>
</dbReference>
<dbReference type="InterPro" id="IPR011010">
    <property type="entry name" value="DNA_brk_join_enz"/>
</dbReference>
<evidence type="ECO:0000256" key="1">
    <source>
        <dbReference type="ARBA" id="ARBA00023172"/>
    </source>
</evidence>
<gene>
    <name evidence="3" type="ORF">AYI70_g3363</name>
</gene>
<dbReference type="PANTHER" id="PTHR33066">
    <property type="entry name" value="INTEGRASE_SAM-LIKE_N DOMAIN-CONTAINING PROTEIN"/>
    <property type="match status" value="1"/>
</dbReference>
<keyword evidence="1" id="KW-0233">DNA recombination</keyword>
<feature type="region of interest" description="Disordered" evidence="2">
    <location>
        <begin position="818"/>
        <end position="840"/>
    </location>
</feature>
<accession>A0A1R1Y4D5</accession>
<feature type="compositionally biased region" description="Polar residues" evidence="2">
    <location>
        <begin position="247"/>
        <end position="269"/>
    </location>
</feature>
<protein>
    <recommendedName>
        <fullName evidence="5">Core-binding (CB) domain-containing protein</fullName>
    </recommendedName>
</protein>
<comment type="caution">
    <text evidence="3">The sequence shown here is derived from an EMBL/GenBank/DDBJ whole genome shotgun (WGS) entry which is preliminary data.</text>
</comment>
<feature type="region of interest" description="Disordered" evidence="2">
    <location>
        <begin position="517"/>
        <end position="546"/>
    </location>
</feature>
<evidence type="ECO:0000256" key="2">
    <source>
        <dbReference type="SAM" id="MobiDB-lite"/>
    </source>
</evidence>
<reference evidence="3 4" key="1">
    <citation type="submission" date="2017-01" db="EMBL/GenBank/DDBJ databases">
        <authorList>
            <person name="Mah S.A."/>
            <person name="Swanson W.J."/>
            <person name="Moy G.W."/>
            <person name="Vacquier V.D."/>
        </authorList>
    </citation>
    <scope>NUCLEOTIDE SEQUENCE [LARGE SCALE GENOMIC DNA]</scope>
    <source>
        <strain evidence="3 4">GSMNP</strain>
    </source>
</reference>
<dbReference type="GO" id="GO:0003677">
    <property type="term" value="F:DNA binding"/>
    <property type="evidence" value="ECO:0007669"/>
    <property type="project" value="InterPro"/>
</dbReference>
<dbReference type="STRING" id="133412.A0A1R1Y4D5"/>
<dbReference type="Gene3D" id="1.10.443.10">
    <property type="entry name" value="Intergrase catalytic core"/>
    <property type="match status" value="1"/>
</dbReference>
<name>A0A1R1Y4D5_9FUNG</name>
<keyword evidence="4" id="KW-1185">Reference proteome</keyword>
<dbReference type="SUPFAM" id="SSF56349">
    <property type="entry name" value="DNA breaking-rejoining enzymes"/>
    <property type="match status" value="1"/>
</dbReference>
<dbReference type="GO" id="GO:0015074">
    <property type="term" value="P:DNA integration"/>
    <property type="evidence" value="ECO:0007669"/>
    <property type="project" value="InterPro"/>
</dbReference>
<dbReference type="AlphaFoldDB" id="A0A1R1Y4D5"/>
<evidence type="ECO:0008006" key="5">
    <source>
        <dbReference type="Google" id="ProtNLM"/>
    </source>
</evidence>